<dbReference type="GO" id="GO:0005886">
    <property type="term" value="C:plasma membrane"/>
    <property type="evidence" value="ECO:0007669"/>
    <property type="project" value="UniProtKB-SubCell"/>
</dbReference>
<dbReference type="EMBL" id="CP027806">
    <property type="protein sequence ID" value="AXJ01106.1"/>
    <property type="molecule type" value="Genomic_DNA"/>
</dbReference>
<evidence type="ECO:0000256" key="5">
    <source>
        <dbReference type="ARBA" id="ARBA00023136"/>
    </source>
</evidence>
<organism evidence="7 8">
    <name type="scientific">Cyclonatronum proteinivorum</name>
    <dbReference type="NCBI Taxonomy" id="1457365"/>
    <lineage>
        <taxon>Bacteria</taxon>
        <taxon>Pseudomonadati</taxon>
        <taxon>Balneolota</taxon>
        <taxon>Balneolia</taxon>
        <taxon>Balneolales</taxon>
        <taxon>Cyclonatronaceae</taxon>
        <taxon>Cyclonatronum</taxon>
    </lineage>
</organism>
<name>A0A345UKV4_9BACT</name>
<keyword evidence="5 6" id="KW-0472">Membrane</keyword>
<dbReference type="InterPro" id="IPR017039">
    <property type="entry name" value="Virul_fac_BrkB"/>
</dbReference>
<comment type="subcellular location">
    <subcellularLocation>
        <location evidence="1">Cell membrane</location>
        <topology evidence="1">Multi-pass membrane protein</topology>
    </subcellularLocation>
</comment>
<dbReference type="RefSeq" id="WP_114984337.1">
    <property type="nucleotide sequence ID" value="NZ_CP027806.1"/>
</dbReference>
<evidence type="ECO:0000256" key="4">
    <source>
        <dbReference type="ARBA" id="ARBA00022989"/>
    </source>
</evidence>
<feature type="transmembrane region" description="Helical" evidence="6">
    <location>
        <begin position="99"/>
        <end position="119"/>
    </location>
</feature>
<dbReference type="PANTHER" id="PTHR30213">
    <property type="entry name" value="INNER MEMBRANE PROTEIN YHJD"/>
    <property type="match status" value="1"/>
</dbReference>
<keyword evidence="8" id="KW-1185">Reference proteome</keyword>
<evidence type="ECO:0000256" key="1">
    <source>
        <dbReference type="ARBA" id="ARBA00004651"/>
    </source>
</evidence>
<protein>
    <submittedName>
        <fullName evidence="7">Membrane protein</fullName>
    </submittedName>
</protein>
<evidence type="ECO:0000256" key="6">
    <source>
        <dbReference type="SAM" id="Phobius"/>
    </source>
</evidence>
<feature type="transmembrane region" description="Helical" evidence="6">
    <location>
        <begin position="253"/>
        <end position="274"/>
    </location>
</feature>
<keyword evidence="4 6" id="KW-1133">Transmembrane helix</keyword>
<evidence type="ECO:0000256" key="2">
    <source>
        <dbReference type="ARBA" id="ARBA00022475"/>
    </source>
</evidence>
<accession>A0A345UKV4</accession>
<feature type="transmembrane region" description="Helical" evidence="6">
    <location>
        <begin position="221"/>
        <end position="241"/>
    </location>
</feature>
<proteinExistence type="predicted"/>
<dbReference type="PANTHER" id="PTHR30213:SF1">
    <property type="entry name" value="INNER MEMBRANE PROTEIN YHJD"/>
    <property type="match status" value="1"/>
</dbReference>
<evidence type="ECO:0000256" key="3">
    <source>
        <dbReference type="ARBA" id="ARBA00022692"/>
    </source>
</evidence>
<reference evidence="7 8" key="1">
    <citation type="submission" date="2018-03" db="EMBL/GenBank/DDBJ databases">
        <title>Phenotypic and genomic properties of Cyclonatronum proteinivorum gen. nov., sp. nov., a haloalkaliphilic bacteroidete from soda lakes possessing Na+-translocating rhodopsin.</title>
        <authorList>
            <person name="Toshchakov S.V."/>
            <person name="Korzhenkov A."/>
            <person name="Samarov N.I."/>
            <person name="Kublanov I.V."/>
            <person name="Muntyan M.S."/>
            <person name="Sorokin D.Y."/>
        </authorList>
    </citation>
    <scope>NUCLEOTIDE SEQUENCE [LARGE SCALE GENOMIC DNA]</scope>
    <source>
        <strain evidence="7 8">Omega</strain>
    </source>
</reference>
<dbReference type="PIRSF" id="PIRSF035875">
    <property type="entry name" value="RNase_BN"/>
    <property type="match status" value="1"/>
</dbReference>
<feature type="transmembrane region" description="Helical" evidence="6">
    <location>
        <begin position="36"/>
        <end position="59"/>
    </location>
</feature>
<gene>
    <name evidence="7" type="ORF">CYPRO_1856</name>
</gene>
<keyword evidence="2" id="KW-1003">Cell membrane</keyword>
<feature type="transmembrane region" description="Helical" evidence="6">
    <location>
        <begin position="140"/>
        <end position="165"/>
    </location>
</feature>
<dbReference type="KEGG" id="cprv:CYPRO_1856"/>
<evidence type="ECO:0000313" key="7">
    <source>
        <dbReference type="EMBL" id="AXJ01106.1"/>
    </source>
</evidence>
<dbReference type="Proteomes" id="UP000254808">
    <property type="component" value="Chromosome"/>
</dbReference>
<evidence type="ECO:0000313" key="8">
    <source>
        <dbReference type="Proteomes" id="UP000254808"/>
    </source>
</evidence>
<dbReference type="NCBIfam" id="TIGR00765">
    <property type="entry name" value="yihY_not_rbn"/>
    <property type="match status" value="1"/>
</dbReference>
<sequence>MPHEKLLNLMKEIGIVAKMTVKEWLDDNMMLHAAGLAFYTIFSLAPLLILVIAFTGFIFGEQAASGQLSLYMEEVIGAELANTVQNFVNAVSQTGQGTFATITSTIVLIFAATTVLTQLKESLNTIWDVDKSKRQPIKMFFINRLLGFLLIIIFSLLLISTFFISTLVSFISPFLEEIFPAGIRIYFIINGFIFLSISTILFSIIYRLLPDIQVRWSDVLPGAFITSVLFLLGRTAVSFYLSNAAMASTYGAAGSFVIFLIWVYYNVMVIFLGAEFTQIWTKRYGSDIKPGMFLKKD</sequence>
<dbReference type="Pfam" id="PF03631">
    <property type="entry name" value="Virul_fac_BrkB"/>
    <property type="match status" value="1"/>
</dbReference>
<feature type="transmembrane region" description="Helical" evidence="6">
    <location>
        <begin position="185"/>
        <end position="209"/>
    </location>
</feature>
<dbReference type="OrthoDB" id="9797028at2"/>
<dbReference type="AlphaFoldDB" id="A0A345UKV4"/>
<keyword evidence="3 6" id="KW-0812">Transmembrane</keyword>